<protein>
    <submittedName>
        <fullName evidence="1">Adenosylcobinamide amidohydrolase</fullName>
    </submittedName>
</protein>
<dbReference type="InterPro" id="IPR002808">
    <property type="entry name" value="AdoCbi_amidolase"/>
</dbReference>
<accession>A0ABT2U7V5</accession>
<proteinExistence type="predicted"/>
<dbReference type="InterPro" id="IPR052209">
    <property type="entry name" value="CbiZ"/>
</dbReference>
<evidence type="ECO:0000313" key="2">
    <source>
        <dbReference type="Proteomes" id="UP001652445"/>
    </source>
</evidence>
<dbReference type="Pfam" id="PF01955">
    <property type="entry name" value="CbiZ"/>
    <property type="match status" value="1"/>
</dbReference>
<dbReference type="PANTHER" id="PTHR35336">
    <property type="entry name" value="ADENOSYLCOBINAMIDE AMIDOHYDROLASE"/>
    <property type="match status" value="1"/>
</dbReference>
<keyword evidence="2" id="KW-1185">Reference proteome</keyword>
<dbReference type="PANTHER" id="PTHR35336:SF5">
    <property type="entry name" value="ADENOSYLCOBINAMIDE AMIDOHYDROLASE"/>
    <property type="match status" value="1"/>
</dbReference>
<evidence type="ECO:0000313" key="1">
    <source>
        <dbReference type="EMBL" id="MCU6790696.1"/>
    </source>
</evidence>
<reference evidence="1 2" key="1">
    <citation type="submission" date="2022-09" db="EMBL/GenBank/DDBJ databases">
        <authorList>
            <person name="Han X.L."/>
            <person name="Wang Q."/>
            <person name="Lu T."/>
        </authorList>
    </citation>
    <scope>NUCLEOTIDE SEQUENCE [LARGE SCALE GENOMIC DNA]</scope>
    <source>
        <strain evidence="1 2">WQ 127069</strain>
    </source>
</reference>
<name>A0ABT2U7V5_9BACL</name>
<organism evidence="1 2">
    <name type="scientific">Paenibacillus baimaensis</name>
    <dbReference type="NCBI Taxonomy" id="2982185"/>
    <lineage>
        <taxon>Bacteria</taxon>
        <taxon>Bacillati</taxon>
        <taxon>Bacillota</taxon>
        <taxon>Bacilli</taxon>
        <taxon>Bacillales</taxon>
        <taxon>Paenibacillaceae</taxon>
        <taxon>Paenibacillus</taxon>
    </lineage>
</organism>
<dbReference type="Proteomes" id="UP001652445">
    <property type="component" value="Unassembled WGS sequence"/>
</dbReference>
<dbReference type="EMBL" id="JAOQIO010000005">
    <property type="protein sequence ID" value="MCU6790696.1"/>
    <property type="molecule type" value="Genomic_DNA"/>
</dbReference>
<comment type="caution">
    <text evidence="1">The sequence shown here is derived from an EMBL/GenBank/DDBJ whole genome shotgun (WGS) entry which is preliminary data.</text>
</comment>
<dbReference type="RefSeq" id="WP_262682197.1">
    <property type="nucleotide sequence ID" value="NZ_JAOQIO010000005.1"/>
</dbReference>
<gene>
    <name evidence="1" type="ORF">OB236_01030</name>
</gene>
<sequence>MAQPFEGTTASYHSTIWPGLSIQLKEQHIVVHSQSGFITLGSALWGGGLGNSSHFVNLHVSKDFDCSMPEKTLESLILKFGYPLNKTVGLMTAAHLHRTSVQEEIGDQYGLVVCTTSGVGNAARAGVQRTVYSSYRPGTINILMFIQGSMTASAMIEGIMAATEAKAAALQDMSIMDPETELIATGTTSDAIVIACDSRYFQGGVHQHAGTATDIGNAIGRLVHRSVIESVTS</sequence>